<sequence>MAFADQVHLAGDSATYRVNPGVKKYTLSDLNFKKTKLGNYELTQALQPLNVRGKGAVQVKLSISADLQQLKLAILTGSGLQTVNIFTGDQFAAAREQYHFLMQNLIIRQVLTKN</sequence>
<dbReference type="Pfam" id="PF08866">
    <property type="entry name" value="DUF1831"/>
    <property type="match status" value="1"/>
</dbReference>
<proteinExistence type="predicted"/>
<accession>A0ABY5BSE9</accession>
<dbReference type="Proteomes" id="UP001056707">
    <property type="component" value="Chromosome"/>
</dbReference>
<dbReference type="InterPro" id="IPR014965">
    <property type="entry name" value="Amino_acid_metab_prot_put"/>
</dbReference>
<dbReference type="InterPro" id="IPR035942">
    <property type="entry name" value="Lp2179-like_sf"/>
</dbReference>
<name>A0ABY5BSE9_9LACO</name>
<dbReference type="Gene3D" id="3.30.1820.10">
    <property type="entry name" value="Lp2179-like"/>
    <property type="match status" value="1"/>
</dbReference>
<keyword evidence="2" id="KW-1185">Reference proteome</keyword>
<dbReference type="SUPFAM" id="SSF160800">
    <property type="entry name" value="Lp2179-like"/>
    <property type="match status" value="1"/>
</dbReference>
<organism evidence="1 2">
    <name type="scientific">Fructilactobacillus myrtifloralis</name>
    <dbReference type="NCBI Taxonomy" id="2940301"/>
    <lineage>
        <taxon>Bacteria</taxon>
        <taxon>Bacillati</taxon>
        <taxon>Bacillota</taxon>
        <taxon>Bacilli</taxon>
        <taxon>Lactobacillales</taxon>
        <taxon>Lactobacillaceae</taxon>
        <taxon>Fructilactobacillus</taxon>
    </lineage>
</organism>
<dbReference type="RefSeq" id="WP_252750406.1">
    <property type="nucleotide sequence ID" value="NZ_CP097116.1"/>
</dbReference>
<evidence type="ECO:0000313" key="1">
    <source>
        <dbReference type="EMBL" id="USS85511.1"/>
    </source>
</evidence>
<dbReference type="EMBL" id="CP097116">
    <property type="protein sequence ID" value="USS85511.1"/>
    <property type="molecule type" value="Genomic_DNA"/>
</dbReference>
<reference evidence="1" key="1">
    <citation type="submission" date="2022-05" db="EMBL/GenBank/DDBJ databases">
        <authorList>
            <person name="Oliphant S.A."/>
            <person name="Watson-Haigh N.S."/>
            <person name="Sumby K.M."/>
            <person name="Gardner J.M."/>
            <person name="Jiranek V."/>
        </authorList>
    </citation>
    <scope>NUCLEOTIDE SEQUENCE</scope>
    <source>
        <strain evidence="1">KI16_H9</strain>
    </source>
</reference>
<evidence type="ECO:0000313" key="2">
    <source>
        <dbReference type="Proteomes" id="UP001056707"/>
    </source>
</evidence>
<gene>
    <name evidence="1" type="ORF">M3M35_02270</name>
</gene>
<protein>
    <submittedName>
        <fullName evidence="1">DUF1831 domain-containing protein</fullName>
    </submittedName>
</protein>